<feature type="transmembrane region" description="Helical" evidence="7">
    <location>
        <begin position="242"/>
        <end position="260"/>
    </location>
</feature>
<evidence type="ECO:0000256" key="2">
    <source>
        <dbReference type="ARBA" id="ARBA00009045"/>
    </source>
</evidence>
<organism evidence="9 10">
    <name type="scientific">Amycolatopsis rhizosphaerae</name>
    <dbReference type="NCBI Taxonomy" id="2053003"/>
    <lineage>
        <taxon>Bacteria</taxon>
        <taxon>Bacillati</taxon>
        <taxon>Actinomycetota</taxon>
        <taxon>Actinomycetes</taxon>
        <taxon>Pseudonocardiales</taxon>
        <taxon>Pseudonocardiaceae</taxon>
        <taxon>Amycolatopsis</taxon>
    </lineage>
</organism>
<dbReference type="EMBL" id="VJWX01000021">
    <property type="protein sequence ID" value="TVT60561.1"/>
    <property type="molecule type" value="Genomic_DNA"/>
</dbReference>
<feature type="transmembrane region" description="Helical" evidence="7">
    <location>
        <begin position="138"/>
        <end position="157"/>
    </location>
</feature>
<keyword evidence="10" id="KW-1185">Reference proteome</keyword>
<evidence type="ECO:0000256" key="3">
    <source>
        <dbReference type="ARBA" id="ARBA00022692"/>
    </source>
</evidence>
<comment type="caution">
    <text evidence="9">The sequence shown here is derived from an EMBL/GenBank/DDBJ whole genome shotgun (WGS) entry which is preliminary data.</text>
</comment>
<keyword evidence="6 7" id="KW-0472">Membrane</keyword>
<dbReference type="GO" id="GO:0006508">
    <property type="term" value="P:proteolysis"/>
    <property type="evidence" value="ECO:0007669"/>
    <property type="project" value="UniProtKB-KW"/>
</dbReference>
<sequence length="310" mass="32357">MNQPPNAHPPAPALPGCWWHPNRQTGLSCTRCGRPACPDCLREADVGSHCVDCAAVNHRQARAARPMSPQALVGARSSGTSVVTPVLIGLNLLAFVVTVVQANSLVDNQVSTLFGDWVLWPRAIAGADQWWRLVTSGFLHFGPLHILSNMVALLVLGRDLEPLLGKARFLVLYLVSLLGGAAAVYAFGDANGATAGASGAIFGLLAGALVVVLRMRLNPMPIIVTVALNAVITLRVPQISIWGHLGGFLTGLVVIAVLVYAPKKNRVGWQTAGVLLVVAAAVALVVHRDAQLAGVVCGPDAQAALVCTPG</sequence>
<reference evidence="9 10" key="1">
    <citation type="submission" date="2019-07" db="EMBL/GenBank/DDBJ databases">
        <authorList>
            <person name="Duangmal K."/>
            <person name="Teo W.F.A."/>
        </authorList>
    </citation>
    <scope>NUCLEOTIDE SEQUENCE [LARGE SCALE GENOMIC DNA]</scope>
    <source>
        <strain evidence="9 10">TBRC 6029</strain>
    </source>
</reference>
<dbReference type="GO" id="GO:0004252">
    <property type="term" value="F:serine-type endopeptidase activity"/>
    <property type="evidence" value="ECO:0007669"/>
    <property type="project" value="InterPro"/>
</dbReference>
<dbReference type="PANTHER" id="PTHR43731">
    <property type="entry name" value="RHOMBOID PROTEASE"/>
    <property type="match status" value="1"/>
</dbReference>
<dbReference type="RefSeq" id="WP_144585915.1">
    <property type="nucleotide sequence ID" value="NZ_VJWX01000021.1"/>
</dbReference>
<dbReference type="AlphaFoldDB" id="A0A558DHR3"/>
<evidence type="ECO:0000256" key="5">
    <source>
        <dbReference type="ARBA" id="ARBA00022989"/>
    </source>
</evidence>
<name>A0A558DHR3_9PSEU</name>
<dbReference type="InterPro" id="IPR050925">
    <property type="entry name" value="Rhomboid_protease_S54"/>
</dbReference>
<feature type="transmembrane region" description="Helical" evidence="7">
    <location>
        <begin position="267"/>
        <end position="286"/>
    </location>
</feature>
<evidence type="ECO:0000256" key="4">
    <source>
        <dbReference type="ARBA" id="ARBA00022801"/>
    </source>
</evidence>
<gene>
    <name evidence="9" type="ORF">FNH05_04100</name>
</gene>
<feature type="transmembrane region" description="Helical" evidence="7">
    <location>
        <begin position="82"/>
        <end position="102"/>
    </location>
</feature>
<reference evidence="9 10" key="2">
    <citation type="submission" date="2019-08" db="EMBL/GenBank/DDBJ databases">
        <title>Amycolatopsis acidicola sp. nov., isolated from peat swamp forest soil.</title>
        <authorList>
            <person name="Srisuk N."/>
        </authorList>
    </citation>
    <scope>NUCLEOTIDE SEQUENCE [LARGE SCALE GENOMIC DNA]</scope>
    <source>
        <strain evidence="9 10">TBRC 6029</strain>
    </source>
</reference>
<proteinExistence type="inferred from homology"/>
<comment type="subcellular location">
    <subcellularLocation>
        <location evidence="1">Membrane</location>
        <topology evidence="1">Multi-pass membrane protein</topology>
    </subcellularLocation>
</comment>
<evidence type="ECO:0000313" key="10">
    <source>
        <dbReference type="Proteomes" id="UP000320011"/>
    </source>
</evidence>
<dbReference type="Pfam" id="PF01694">
    <property type="entry name" value="Rhomboid"/>
    <property type="match status" value="1"/>
</dbReference>
<dbReference type="Gene3D" id="1.20.1540.10">
    <property type="entry name" value="Rhomboid-like"/>
    <property type="match status" value="1"/>
</dbReference>
<evidence type="ECO:0000256" key="1">
    <source>
        <dbReference type="ARBA" id="ARBA00004141"/>
    </source>
</evidence>
<keyword evidence="4" id="KW-0378">Hydrolase</keyword>
<dbReference type="OrthoDB" id="9807874at2"/>
<comment type="similarity">
    <text evidence="2">Belongs to the peptidase S54 family.</text>
</comment>
<dbReference type="Proteomes" id="UP000320011">
    <property type="component" value="Unassembled WGS sequence"/>
</dbReference>
<dbReference type="InterPro" id="IPR022764">
    <property type="entry name" value="Peptidase_S54_rhomboid_dom"/>
</dbReference>
<evidence type="ECO:0000313" key="9">
    <source>
        <dbReference type="EMBL" id="TVT60561.1"/>
    </source>
</evidence>
<dbReference type="GO" id="GO:0016020">
    <property type="term" value="C:membrane"/>
    <property type="evidence" value="ECO:0007669"/>
    <property type="project" value="UniProtKB-SubCell"/>
</dbReference>
<feature type="transmembrane region" description="Helical" evidence="7">
    <location>
        <begin position="193"/>
        <end position="213"/>
    </location>
</feature>
<feature type="domain" description="Peptidase S54 rhomboid" evidence="8">
    <location>
        <begin position="128"/>
        <end position="259"/>
    </location>
</feature>
<dbReference type="PANTHER" id="PTHR43731:SF14">
    <property type="entry name" value="PRESENILIN-ASSOCIATED RHOMBOID-LIKE PROTEIN, MITOCHONDRIAL"/>
    <property type="match status" value="1"/>
</dbReference>
<keyword evidence="3 7" id="KW-0812">Transmembrane</keyword>
<evidence type="ECO:0000259" key="8">
    <source>
        <dbReference type="Pfam" id="PF01694"/>
    </source>
</evidence>
<protein>
    <submittedName>
        <fullName evidence="9">Rhomboid family intramembrane serine protease</fullName>
    </submittedName>
</protein>
<dbReference type="SUPFAM" id="SSF144091">
    <property type="entry name" value="Rhomboid-like"/>
    <property type="match status" value="1"/>
</dbReference>
<dbReference type="InterPro" id="IPR035952">
    <property type="entry name" value="Rhomboid-like_sf"/>
</dbReference>
<accession>A0A558DHR3</accession>
<evidence type="ECO:0000256" key="6">
    <source>
        <dbReference type="ARBA" id="ARBA00023136"/>
    </source>
</evidence>
<keyword evidence="5 7" id="KW-1133">Transmembrane helix</keyword>
<keyword evidence="9" id="KW-0645">Protease</keyword>
<feature type="transmembrane region" description="Helical" evidence="7">
    <location>
        <begin position="169"/>
        <end position="187"/>
    </location>
</feature>
<evidence type="ECO:0000256" key="7">
    <source>
        <dbReference type="SAM" id="Phobius"/>
    </source>
</evidence>